<dbReference type="Gene3D" id="2.40.10.220">
    <property type="entry name" value="predicted glycosyltransferase like domains"/>
    <property type="match status" value="1"/>
</dbReference>
<dbReference type="InterPro" id="IPR009875">
    <property type="entry name" value="PilZ_domain"/>
</dbReference>
<evidence type="ECO:0000313" key="3">
    <source>
        <dbReference type="EMBL" id="SMO54914.1"/>
    </source>
</evidence>
<dbReference type="OrthoDB" id="10536at2"/>
<keyword evidence="3" id="KW-0282">Flagellum</keyword>
<gene>
    <name evidence="3" type="ORF">SAMN06269117_1105</name>
</gene>
<feature type="transmembrane region" description="Helical" evidence="1">
    <location>
        <begin position="12"/>
        <end position="37"/>
    </location>
</feature>
<dbReference type="Proteomes" id="UP000317315">
    <property type="component" value="Unassembled WGS sequence"/>
</dbReference>
<sequence length="340" mass="39945">MNRLGFLKFPSANITTVITFIIVVLSFIIFFILLGFLREYIKKKRLKEYFFREAIERGLTEEEVEILWKYSLEMGRDPFLSIEFKAPFEKVVDLYLKSDPQADENLVKDMRTKLGFDFVPSFVPIVSTKDIDLFQTGKLYTEENKPYEVSLFDKDEYFMYWAVIDDKRIPNVKGEKITISFIRKGDGIYKIEGEVVDSYFENGKQILKIPHTFEFTRYQRREYARVDVELPVEVGIPIKDGLTWIKGEIVDISAGGAKVCISLEDYPNEIKPLTKLELKFKLENRNFHVVSEVVNIYSYRYSTCYGVKFENLTPEEQKFIQDFVKREQQKLAELSTKLRG</sequence>
<keyword evidence="3" id="KW-0969">Cilium</keyword>
<organism evidence="3 4">
    <name type="scientific">Balnearium lithotrophicum</name>
    <dbReference type="NCBI Taxonomy" id="223788"/>
    <lineage>
        <taxon>Bacteria</taxon>
        <taxon>Pseudomonadati</taxon>
        <taxon>Aquificota</taxon>
        <taxon>Aquificia</taxon>
        <taxon>Desulfurobacteriales</taxon>
        <taxon>Desulfurobacteriaceae</taxon>
        <taxon>Balnearium</taxon>
    </lineage>
</organism>
<dbReference type="RefSeq" id="WP_142935201.1">
    <property type="nucleotide sequence ID" value="NZ_FXTM01000010.1"/>
</dbReference>
<keyword evidence="1" id="KW-0472">Membrane</keyword>
<dbReference type="GO" id="GO:0035438">
    <property type="term" value="F:cyclic-di-GMP binding"/>
    <property type="evidence" value="ECO:0007669"/>
    <property type="project" value="InterPro"/>
</dbReference>
<evidence type="ECO:0000256" key="1">
    <source>
        <dbReference type="SAM" id="Phobius"/>
    </source>
</evidence>
<feature type="domain" description="PilZ" evidence="2">
    <location>
        <begin position="219"/>
        <end position="325"/>
    </location>
</feature>
<proteinExistence type="predicted"/>
<keyword evidence="4" id="KW-1185">Reference proteome</keyword>
<dbReference type="Pfam" id="PF07238">
    <property type="entry name" value="PilZ"/>
    <property type="match status" value="1"/>
</dbReference>
<dbReference type="EMBL" id="FXTM01000010">
    <property type="protein sequence ID" value="SMO54914.1"/>
    <property type="molecule type" value="Genomic_DNA"/>
</dbReference>
<keyword evidence="1" id="KW-0812">Transmembrane</keyword>
<reference evidence="3 4" key="1">
    <citation type="submission" date="2017-05" db="EMBL/GenBank/DDBJ databases">
        <authorList>
            <person name="Varghese N."/>
            <person name="Submissions S."/>
        </authorList>
    </citation>
    <scope>NUCLEOTIDE SEQUENCE [LARGE SCALE GENOMIC DNA]</scope>
    <source>
        <strain evidence="3 4">DSM 16304</strain>
    </source>
</reference>
<dbReference type="SUPFAM" id="SSF141371">
    <property type="entry name" value="PilZ domain-like"/>
    <property type="match status" value="1"/>
</dbReference>
<keyword evidence="1" id="KW-1133">Transmembrane helix</keyword>
<evidence type="ECO:0000259" key="2">
    <source>
        <dbReference type="Pfam" id="PF07238"/>
    </source>
</evidence>
<name>A0A521C689_9BACT</name>
<evidence type="ECO:0000313" key="4">
    <source>
        <dbReference type="Proteomes" id="UP000317315"/>
    </source>
</evidence>
<accession>A0A521C689</accession>
<protein>
    <submittedName>
        <fullName evidence="3">C-di-GMP-binding flagellar brake protein YcgR, contains PilZNR and PilZ domains</fullName>
    </submittedName>
</protein>
<dbReference type="AlphaFoldDB" id="A0A521C689"/>
<keyword evidence="3" id="KW-0966">Cell projection</keyword>